<organism evidence="6 7">
    <name type="scientific">Epicoccum nigrum</name>
    <name type="common">Soil fungus</name>
    <name type="synonym">Epicoccum purpurascens</name>
    <dbReference type="NCBI Taxonomy" id="105696"/>
    <lineage>
        <taxon>Eukaryota</taxon>
        <taxon>Fungi</taxon>
        <taxon>Dikarya</taxon>
        <taxon>Ascomycota</taxon>
        <taxon>Pezizomycotina</taxon>
        <taxon>Dothideomycetes</taxon>
        <taxon>Pleosporomycetidae</taxon>
        <taxon>Pleosporales</taxon>
        <taxon>Pleosporineae</taxon>
        <taxon>Didymellaceae</taxon>
        <taxon>Epicoccum</taxon>
    </lineage>
</organism>
<reference evidence="6 7" key="1">
    <citation type="journal article" date="2017" name="Genome Announc.">
        <title>Genome sequence of the saprophytic ascomycete Epicoccum nigrum ICMP 19927 strain isolated from New Zealand.</title>
        <authorList>
            <person name="Fokin M."/>
            <person name="Fleetwood D."/>
            <person name="Weir B.S."/>
            <person name="Villas-Boas S.G."/>
        </authorList>
    </citation>
    <scope>NUCLEOTIDE SEQUENCE [LARGE SCALE GENOMIC DNA]</scope>
    <source>
        <strain evidence="6 7">ICMP 19927</strain>
    </source>
</reference>
<dbReference type="Pfam" id="PF08240">
    <property type="entry name" value="ADH_N"/>
    <property type="match status" value="1"/>
</dbReference>
<evidence type="ECO:0000259" key="5">
    <source>
        <dbReference type="SMART" id="SM00829"/>
    </source>
</evidence>
<evidence type="ECO:0000256" key="2">
    <source>
        <dbReference type="ARBA" id="ARBA00023002"/>
    </source>
</evidence>
<dbReference type="SUPFAM" id="SSF50129">
    <property type="entry name" value="GroES-like"/>
    <property type="match status" value="1"/>
</dbReference>
<keyword evidence="1" id="KW-0521">NADP</keyword>
<dbReference type="EMBL" id="KZ107865">
    <property type="protein sequence ID" value="OSS43458.1"/>
    <property type="molecule type" value="Genomic_DNA"/>
</dbReference>
<feature type="domain" description="Enoyl reductase (ER)" evidence="5">
    <location>
        <begin position="13"/>
        <end position="324"/>
    </location>
</feature>
<dbReference type="SUPFAM" id="SSF51735">
    <property type="entry name" value="NAD(P)-binding Rossmann-fold domains"/>
    <property type="match status" value="1"/>
</dbReference>
<proteinExistence type="predicted"/>
<protein>
    <recommendedName>
        <fullName evidence="4">Probable quinone oxidoreductase</fullName>
    </recommendedName>
    <alternativeName>
        <fullName evidence="3">NADPH:quinone reductase</fullName>
    </alternativeName>
</protein>
<dbReference type="InParanoid" id="A0A1Y2LKR3"/>
<keyword evidence="7" id="KW-1185">Reference proteome</keyword>
<dbReference type="STRING" id="105696.A0A1Y2LKR3"/>
<dbReference type="InterPro" id="IPR013154">
    <property type="entry name" value="ADH-like_N"/>
</dbReference>
<dbReference type="GO" id="GO:0005829">
    <property type="term" value="C:cytosol"/>
    <property type="evidence" value="ECO:0007669"/>
    <property type="project" value="TreeGrafter"/>
</dbReference>
<accession>A0A1Y2LKR3</accession>
<dbReference type="FunFam" id="3.40.50.720:FF:000053">
    <property type="entry name" value="Quinone oxidoreductase 1"/>
    <property type="match status" value="1"/>
</dbReference>
<dbReference type="SMART" id="SM00829">
    <property type="entry name" value="PKS_ER"/>
    <property type="match status" value="1"/>
</dbReference>
<dbReference type="Gene3D" id="3.40.50.720">
    <property type="entry name" value="NAD(P)-binding Rossmann-like Domain"/>
    <property type="match status" value="1"/>
</dbReference>
<dbReference type="CDD" id="cd05286">
    <property type="entry name" value="QOR2"/>
    <property type="match status" value="1"/>
</dbReference>
<keyword evidence="2" id="KW-0560">Oxidoreductase</keyword>
<dbReference type="InterPro" id="IPR047618">
    <property type="entry name" value="QOR-like"/>
</dbReference>
<evidence type="ECO:0000256" key="4">
    <source>
        <dbReference type="ARBA" id="ARBA00070796"/>
    </source>
</evidence>
<evidence type="ECO:0000313" key="6">
    <source>
        <dbReference type="EMBL" id="OSS43458.1"/>
    </source>
</evidence>
<evidence type="ECO:0000256" key="3">
    <source>
        <dbReference type="ARBA" id="ARBA00043088"/>
    </source>
</evidence>
<dbReference type="GO" id="GO:0035925">
    <property type="term" value="F:mRNA 3'-UTR AU-rich region binding"/>
    <property type="evidence" value="ECO:0007669"/>
    <property type="project" value="TreeGrafter"/>
</dbReference>
<dbReference type="GO" id="GO:0070402">
    <property type="term" value="F:NADPH binding"/>
    <property type="evidence" value="ECO:0007669"/>
    <property type="project" value="TreeGrafter"/>
</dbReference>
<dbReference type="Gene3D" id="3.90.180.10">
    <property type="entry name" value="Medium-chain alcohol dehydrogenases, catalytic domain"/>
    <property type="match status" value="1"/>
</dbReference>
<gene>
    <name evidence="6" type="ORF">B5807_11961</name>
</gene>
<dbReference type="GO" id="GO:0003960">
    <property type="term" value="F:quinone reductase (NADPH) activity"/>
    <property type="evidence" value="ECO:0007669"/>
    <property type="project" value="InterPro"/>
</dbReference>
<dbReference type="InterPro" id="IPR013149">
    <property type="entry name" value="ADH-like_C"/>
</dbReference>
<dbReference type="PANTHER" id="PTHR48106">
    <property type="entry name" value="QUINONE OXIDOREDUCTASE PIG3-RELATED"/>
    <property type="match status" value="1"/>
</dbReference>
<dbReference type="InterPro" id="IPR011032">
    <property type="entry name" value="GroES-like_sf"/>
</dbReference>
<evidence type="ECO:0000256" key="1">
    <source>
        <dbReference type="ARBA" id="ARBA00022857"/>
    </source>
</evidence>
<name>A0A1Y2LKR3_EPING</name>
<dbReference type="AlphaFoldDB" id="A0A1Y2LKR3"/>
<dbReference type="InterPro" id="IPR036291">
    <property type="entry name" value="NAD(P)-bd_dom_sf"/>
</dbReference>
<evidence type="ECO:0000313" key="7">
    <source>
        <dbReference type="Proteomes" id="UP000193240"/>
    </source>
</evidence>
<dbReference type="PANTHER" id="PTHR48106:SF13">
    <property type="entry name" value="QUINONE OXIDOREDUCTASE-RELATED"/>
    <property type="match status" value="1"/>
</dbReference>
<dbReference type="Proteomes" id="UP000193240">
    <property type="component" value="Unassembled WGS sequence"/>
</dbReference>
<dbReference type="InterPro" id="IPR020843">
    <property type="entry name" value="ER"/>
</dbReference>
<dbReference type="Pfam" id="PF00107">
    <property type="entry name" value="ADH_zinc_N"/>
    <property type="match status" value="1"/>
</dbReference>
<dbReference type="OMA" id="VRQGMAW"/>
<sequence>MATMDAVLINKTGGTEVLEYKTDVPIPTLKGGEVLLKNEYIGVNFIDTYYRKGLYPITNFPYIPGSESAGTVAAVANAGNLYGLKVGDKVVIHHSFTYASYVAIPAARAVRIPERLSTSSAAAVSLQAMTAWSLVHEAHPVKAGEWVLVTAAAGSTGRWVVQMAKDLGATVIATCSTAKLDLVRQLGADHVIDYNKQDYVKLVLDLTSGNGVAAVFDSLGKSTFDTSLQCVARKGSMVSFGNTTGTVEPVDIMRISGKSIKLVRPRISAYIATREELNATAAAVFKFLERDGVKIDIFKVYPLRDAAQAQDDLESGKTTGKLLLKA</sequence>